<evidence type="ECO:0000313" key="2">
    <source>
        <dbReference type="EMBL" id="RAQ97596.1"/>
    </source>
</evidence>
<dbReference type="InterPro" id="IPR011234">
    <property type="entry name" value="Fumarylacetoacetase-like_C"/>
</dbReference>
<protein>
    <recommendedName>
        <fullName evidence="1">Fumarylacetoacetase-like C-terminal domain-containing protein</fullName>
    </recommendedName>
</protein>
<feature type="domain" description="Fumarylacetoacetase-like C-terminal" evidence="1">
    <location>
        <begin position="104"/>
        <end position="314"/>
    </location>
</feature>
<dbReference type="AlphaFoldDB" id="A0A328VIR5"/>
<evidence type="ECO:0000313" key="3">
    <source>
        <dbReference type="Proteomes" id="UP000248706"/>
    </source>
</evidence>
<comment type="caution">
    <text evidence="2">The sequence shown here is derived from an EMBL/GenBank/DDBJ whole genome shotgun (WGS) entry which is preliminary data.</text>
</comment>
<dbReference type="RefSeq" id="WP_223258403.1">
    <property type="nucleotide sequence ID" value="NZ_MCIF01000002.1"/>
</dbReference>
<name>A0A328VIR5_9CHLR</name>
<proteinExistence type="predicted"/>
<dbReference type="Gene3D" id="3.90.850.10">
    <property type="entry name" value="Fumarylacetoacetase-like, C-terminal domain"/>
    <property type="match status" value="1"/>
</dbReference>
<dbReference type="SUPFAM" id="SSF56529">
    <property type="entry name" value="FAH"/>
    <property type="match status" value="1"/>
</dbReference>
<dbReference type="InterPro" id="IPR036663">
    <property type="entry name" value="Fumarylacetoacetase_C_sf"/>
</dbReference>
<organism evidence="2 3">
    <name type="scientific">Thermogemmatispora tikiterensis</name>
    <dbReference type="NCBI Taxonomy" id="1825093"/>
    <lineage>
        <taxon>Bacteria</taxon>
        <taxon>Bacillati</taxon>
        <taxon>Chloroflexota</taxon>
        <taxon>Ktedonobacteria</taxon>
        <taxon>Thermogemmatisporales</taxon>
        <taxon>Thermogemmatisporaceae</taxon>
        <taxon>Thermogemmatispora</taxon>
    </lineage>
</organism>
<gene>
    <name evidence="2" type="ORF">A4R35_18810</name>
</gene>
<accession>A0A328VIR5</accession>
<sequence>MKFARIAVTGVDGEEARLVVVQPEAQRVIDLATAWRLRLERRGATREAARRLAAALFPASMSAAIALGETFREAAAEASAAPAEEAVHPLESVRWLPPLDPPTIRDFTAFEQHVRNMAARQGGSVFPEFYQRPPYFKINPLTIVAPEAEVPWPHYTHHLDYELEIGLVIGRQGRNVSPEEARSLLFGVTILNDFSARDVQGPEMSSGFGPAKGKDFATALGPWIATCDELDLDDLTMVARVNGEEWSRGSSASLTWKVEELVAYAACGETLWPGELLGSGTVGTGSGAEHGRSLQPGAVVELEIGGLGVLRNRIGQPEPPGWLPQPRRSSATY</sequence>
<dbReference type="GO" id="GO:0003824">
    <property type="term" value="F:catalytic activity"/>
    <property type="evidence" value="ECO:0007669"/>
    <property type="project" value="InterPro"/>
</dbReference>
<reference evidence="2 3" key="1">
    <citation type="submission" date="2016-08" db="EMBL/GenBank/DDBJ databases">
        <title>Analysis of Carbohydrate Active Enzymes in Thermogemmatispora T81 Reveals Carbohydrate Degradation Ability.</title>
        <authorList>
            <person name="Tomazini A."/>
            <person name="Lal S."/>
            <person name="Stott M."/>
            <person name="Henrissat B."/>
            <person name="Polikarpov I."/>
            <person name="Sparling R."/>
            <person name="Levin D.B."/>
        </authorList>
    </citation>
    <scope>NUCLEOTIDE SEQUENCE [LARGE SCALE GENOMIC DNA]</scope>
    <source>
        <strain evidence="2 3">T81</strain>
    </source>
</reference>
<keyword evidence="3" id="KW-1185">Reference proteome</keyword>
<dbReference type="Pfam" id="PF01557">
    <property type="entry name" value="FAA_hydrolase"/>
    <property type="match status" value="1"/>
</dbReference>
<dbReference type="PANTHER" id="PTHR43211:SF1">
    <property type="entry name" value="BLL6422 PROTEIN"/>
    <property type="match status" value="1"/>
</dbReference>
<dbReference type="EMBL" id="MCIF01000002">
    <property type="protein sequence ID" value="RAQ97596.1"/>
    <property type="molecule type" value="Genomic_DNA"/>
</dbReference>
<evidence type="ECO:0000259" key="1">
    <source>
        <dbReference type="Pfam" id="PF01557"/>
    </source>
</evidence>
<dbReference type="Proteomes" id="UP000248706">
    <property type="component" value="Unassembled WGS sequence"/>
</dbReference>
<dbReference type="PANTHER" id="PTHR43211">
    <property type="entry name" value="FUMARYLACETOACETATE HYDROLASE"/>
    <property type="match status" value="1"/>
</dbReference>